<accession>A0AAV5MGX9</accession>
<reference evidence="1 2" key="1">
    <citation type="journal article" date="2021" name="Commun. Biol.">
        <title>The genome of Shorea leprosula (Dipterocarpaceae) highlights the ecological relevance of drought in aseasonal tropical rainforests.</title>
        <authorList>
            <person name="Ng K.K.S."/>
            <person name="Kobayashi M.J."/>
            <person name="Fawcett J.A."/>
            <person name="Hatakeyama M."/>
            <person name="Paape T."/>
            <person name="Ng C.H."/>
            <person name="Ang C.C."/>
            <person name="Tnah L.H."/>
            <person name="Lee C.T."/>
            <person name="Nishiyama T."/>
            <person name="Sese J."/>
            <person name="O'Brien M.J."/>
            <person name="Copetti D."/>
            <person name="Mohd Noor M.I."/>
            <person name="Ong R.C."/>
            <person name="Putra M."/>
            <person name="Sireger I.Z."/>
            <person name="Indrioko S."/>
            <person name="Kosugi Y."/>
            <person name="Izuno A."/>
            <person name="Isagi Y."/>
            <person name="Lee S.L."/>
            <person name="Shimizu K.K."/>
        </authorList>
    </citation>
    <scope>NUCLEOTIDE SEQUENCE [LARGE SCALE GENOMIC DNA]</scope>
    <source>
        <strain evidence="1">214</strain>
    </source>
</reference>
<proteinExistence type="predicted"/>
<dbReference type="Proteomes" id="UP001054252">
    <property type="component" value="Unassembled WGS sequence"/>
</dbReference>
<evidence type="ECO:0000313" key="1">
    <source>
        <dbReference type="EMBL" id="GKV49178.1"/>
    </source>
</evidence>
<comment type="caution">
    <text evidence="1">The sequence shown here is derived from an EMBL/GenBank/DDBJ whole genome shotgun (WGS) entry which is preliminary data.</text>
</comment>
<keyword evidence="2" id="KW-1185">Reference proteome</keyword>
<organism evidence="1 2">
    <name type="scientific">Rubroshorea leprosula</name>
    <dbReference type="NCBI Taxonomy" id="152421"/>
    <lineage>
        <taxon>Eukaryota</taxon>
        <taxon>Viridiplantae</taxon>
        <taxon>Streptophyta</taxon>
        <taxon>Embryophyta</taxon>
        <taxon>Tracheophyta</taxon>
        <taxon>Spermatophyta</taxon>
        <taxon>Magnoliopsida</taxon>
        <taxon>eudicotyledons</taxon>
        <taxon>Gunneridae</taxon>
        <taxon>Pentapetalae</taxon>
        <taxon>rosids</taxon>
        <taxon>malvids</taxon>
        <taxon>Malvales</taxon>
        <taxon>Dipterocarpaceae</taxon>
        <taxon>Rubroshorea</taxon>
    </lineage>
</organism>
<name>A0AAV5MGX9_9ROSI</name>
<protein>
    <submittedName>
        <fullName evidence="1">Uncharacterized protein</fullName>
    </submittedName>
</protein>
<gene>
    <name evidence="1" type="ORF">SLEP1_g55941</name>
</gene>
<dbReference type="EMBL" id="BPVZ01000288">
    <property type="protein sequence ID" value="GKV49178.1"/>
    <property type="molecule type" value="Genomic_DNA"/>
</dbReference>
<sequence>MVIRNTLLVLGLETLGERLRGSGKFLLEIAISVMDVKMYELCVDAAITGIMTPPLAELQVIP</sequence>
<dbReference type="AlphaFoldDB" id="A0AAV5MGX9"/>
<evidence type="ECO:0000313" key="2">
    <source>
        <dbReference type="Proteomes" id="UP001054252"/>
    </source>
</evidence>